<comment type="function">
    <text evidence="1">The phosphoenolpyruvate-dependent sugar phosphotransferase system (sugar PTS), a major carbohydrate active transport system, catalyzes the phosphorylation of incoming sugar substrates concomitantly with their translocation across the cell membrane. The enzyme II CmtAB PTS system is involved in D-mannitol transport.</text>
</comment>
<reference evidence="13" key="2">
    <citation type="submission" date="2023-03" db="EMBL/GenBank/DDBJ databases">
        <authorList>
            <person name="Shen W."/>
            <person name="Cai J."/>
        </authorList>
    </citation>
    <scope>NUCLEOTIDE SEQUENCE</scope>
    <source>
        <strain evidence="13">P82-2</strain>
    </source>
</reference>
<dbReference type="GO" id="GO:0005886">
    <property type="term" value="C:plasma membrane"/>
    <property type="evidence" value="ECO:0007669"/>
    <property type="project" value="TreeGrafter"/>
</dbReference>
<evidence type="ECO:0000256" key="5">
    <source>
        <dbReference type="ARBA" id="ARBA00022597"/>
    </source>
</evidence>
<dbReference type="GeneID" id="61420341"/>
<accession>A0A0E2UGF0</accession>
<name>A0A0E2UGF0_9STRE</name>
<dbReference type="STRING" id="936154.STP_0827"/>
<dbReference type="EMBL" id="JARQAG010000011">
    <property type="protein sequence ID" value="MDT2732125.1"/>
    <property type="molecule type" value="Genomic_DNA"/>
</dbReference>
<dbReference type="PROSITE" id="PS51094">
    <property type="entry name" value="PTS_EIIA_TYPE_2"/>
    <property type="match status" value="1"/>
</dbReference>
<evidence type="ECO:0000256" key="1">
    <source>
        <dbReference type="ARBA" id="ARBA00002434"/>
    </source>
</evidence>
<dbReference type="GO" id="GO:0016301">
    <property type="term" value="F:kinase activity"/>
    <property type="evidence" value="ECO:0007669"/>
    <property type="project" value="UniProtKB-KW"/>
</dbReference>
<dbReference type="AlphaFoldDB" id="A0A0E2UGF0"/>
<dbReference type="CDD" id="cd00211">
    <property type="entry name" value="PTS_IIA_fru"/>
    <property type="match status" value="1"/>
</dbReference>
<gene>
    <name evidence="14" type="primary">mtlF</name>
    <name evidence="14" type="ORF">A9Y57_01178</name>
    <name evidence="13" type="ORF">P7G31_07715</name>
</gene>
<evidence type="ECO:0000256" key="3">
    <source>
        <dbReference type="ARBA" id="ARBA00022448"/>
    </source>
</evidence>
<evidence type="ECO:0000256" key="11">
    <source>
        <dbReference type="ARBA" id="ARBA00030962"/>
    </source>
</evidence>
<dbReference type="PROSITE" id="PS00372">
    <property type="entry name" value="PTS_EIIA_TYPE_2_HIS"/>
    <property type="match status" value="1"/>
</dbReference>
<dbReference type="GO" id="GO:0009401">
    <property type="term" value="P:phosphoenolpyruvate-dependent sugar phosphotransferase system"/>
    <property type="evidence" value="ECO:0007669"/>
    <property type="project" value="UniProtKB-KW"/>
</dbReference>
<dbReference type="eggNOG" id="COG4668">
    <property type="taxonomic scope" value="Bacteria"/>
</dbReference>
<dbReference type="OMA" id="DVSTYMG"/>
<dbReference type="PANTHER" id="PTHR30181:SF2">
    <property type="entry name" value="PTS SYSTEM MANNITOL-SPECIFIC EIICBA COMPONENT"/>
    <property type="match status" value="1"/>
</dbReference>
<evidence type="ECO:0000313" key="13">
    <source>
        <dbReference type="EMBL" id="MDT2732125.1"/>
    </source>
</evidence>
<evidence type="ECO:0000313" key="14">
    <source>
        <dbReference type="EMBL" id="PCH12463.1"/>
    </source>
</evidence>
<dbReference type="PANTHER" id="PTHR30181">
    <property type="entry name" value="MANNITOL PERMEASE IIC COMPONENT"/>
    <property type="match status" value="1"/>
</dbReference>
<evidence type="ECO:0000259" key="12">
    <source>
        <dbReference type="PROSITE" id="PS51094"/>
    </source>
</evidence>
<dbReference type="RefSeq" id="WP_003104224.1">
    <property type="nucleotide sequence ID" value="NZ_BAWT01000014.1"/>
</dbReference>
<keyword evidence="7" id="KW-0598">Phosphotransferase system</keyword>
<comment type="caution">
    <text evidence="14">The sequence shown here is derived from an EMBL/GenBank/DDBJ whole genome shotgun (WGS) entry which is preliminary data.</text>
</comment>
<protein>
    <recommendedName>
        <fullName evidence="2">Mannitol-specific phosphotransferase enzyme IIA component</fullName>
    </recommendedName>
    <alternativeName>
        <fullName evidence="10">EIIA</fullName>
    </alternativeName>
    <alternativeName>
        <fullName evidence="11">EIII</fullName>
    </alternativeName>
    <alternativeName>
        <fullName evidence="9">PTS system mannitol-specific EIIA component</fullName>
    </alternativeName>
</protein>
<proteinExistence type="predicted"/>
<evidence type="ECO:0000256" key="7">
    <source>
        <dbReference type="ARBA" id="ARBA00022683"/>
    </source>
</evidence>
<dbReference type="InterPro" id="IPR002178">
    <property type="entry name" value="PTS_EIIA_type-2_dom"/>
</dbReference>
<evidence type="ECO:0000256" key="10">
    <source>
        <dbReference type="ARBA" id="ARBA00030956"/>
    </source>
</evidence>
<organism evidence="14 15">
    <name type="scientific">Streptococcus parauberis</name>
    <dbReference type="NCBI Taxonomy" id="1348"/>
    <lineage>
        <taxon>Bacteria</taxon>
        <taxon>Bacillati</taxon>
        <taxon>Bacillota</taxon>
        <taxon>Bacilli</taxon>
        <taxon>Lactobacillales</taxon>
        <taxon>Streptococcaceae</taxon>
        <taxon>Streptococcus</taxon>
    </lineage>
</organism>
<dbReference type="Gene3D" id="3.40.930.10">
    <property type="entry name" value="Mannitol-specific EII, Chain A"/>
    <property type="match status" value="1"/>
</dbReference>
<keyword evidence="8" id="KW-0418">Kinase</keyword>
<dbReference type="SUPFAM" id="SSF55804">
    <property type="entry name" value="Phoshotransferase/anion transport protein"/>
    <property type="match status" value="1"/>
</dbReference>
<keyword evidence="6 14" id="KW-0808">Transferase</keyword>
<dbReference type="GO" id="GO:0090563">
    <property type="term" value="F:protein-phosphocysteine-sugar phosphotransferase activity"/>
    <property type="evidence" value="ECO:0007669"/>
    <property type="project" value="TreeGrafter"/>
</dbReference>
<keyword evidence="4" id="KW-0597">Phosphoprotein</keyword>
<sequence>MEFQPELIKLNQSFNDKEEAIRYCGQLLFENGYVEEDYIQAMIDRNNELSVFMGNFIAIPHGTDIAKEKVIKSGLSVVQVPDGVNFGTEEAPQTATVLFGIAGIGDEHLQLIQKISIFCADVDNVVRLADAKTESQIIALLNSVD</sequence>
<evidence type="ECO:0000256" key="8">
    <source>
        <dbReference type="ARBA" id="ARBA00022777"/>
    </source>
</evidence>
<dbReference type="Proteomes" id="UP000217465">
    <property type="component" value="Unassembled WGS sequence"/>
</dbReference>
<keyword evidence="3" id="KW-0813">Transport</keyword>
<dbReference type="EMBL" id="NSGR01000008">
    <property type="protein sequence ID" value="PCH12463.1"/>
    <property type="molecule type" value="Genomic_DNA"/>
</dbReference>
<evidence type="ECO:0000256" key="2">
    <source>
        <dbReference type="ARBA" id="ARBA00014783"/>
    </source>
</evidence>
<dbReference type="Pfam" id="PF00359">
    <property type="entry name" value="PTS_EIIA_2"/>
    <property type="match status" value="1"/>
</dbReference>
<evidence type="ECO:0000256" key="6">
    <source>
        <dbReference type="ARBA" id="ARBA00022679"/>
    </source>
</evidence>
<dbReference type="Proteomes" id="UP001180515">
    <property type="component" value="Unassembled WGS sequence"/>
</dbReference>
<dbReference type="InterPro" id="IPR016152">
    <property type="entry name" value="PTrfase/Anion_transptr"/>
</dbReference>
<reference evidence="14 15" key="1">
    <citation type="submission" date="2016-06" db="EMBL/GenBank/DDBJ databases">
        <authorList>
            <person name="Haines A.N."/>
            <person name="Council K.R."/>
        </authorList>
    </citation>
    <scope>NUCLEOTIDE SEQUENCE [LARGE SCALE GENOMIC DNA]</scope>
    <source>
        <strain evidence="14 15">SP158-29</strain>
    </source>
</reference>
<evidence type="ECO:0000256" key="4">
    <source>
        <dbReference type="ARBA" id="ARBA00022553"/>
    </source>
</evidence>
<keyword evidence="5 13" id="KW-0762">Sugar transport</keyword>
<evidence type="ECO:0000256" key="9">
    <source>
        <dbReference type="ARBA" id="ARBA00029908"/>
    </source>
</evidence>
<dbReference type="InterPro" id="IPR050893">
    <property type="entry name" value="Sugar_PTS"/>
</dbReference>
<evidence type="ECO:0000313" key="15">
    <source>
        <dbReference type="Proteomes" id="UP000217465"/>
    </source>
</evidence>
<feature type="domain" description="PTS EIIA type-2" evidence="12">
    <location>
        <begin position="1"/>
        <end position="144"/>
    </location>
</feature>